<comment type="caution">
    <text evidence="14">The sequence shown here is derived from an EMBL/GenBank/DDBJ whole genome shotgun (WGS) entry which is preliminary data.</text>
</comment>
<dbReference type="Proteomes" id="UP000279236">
    <property type="component" value="Unassembled WGS sequence"/>
</dbReference>
<protein>
    <recommendedName>
        <fullName evidence="11">Aurora kinase</fullName>
        <ecNumber evidence="11">2.7.11.1</ecNumber>
    </recommendedName>
</protein>
<feature type="binding site" evidence="7">
    <location>
        <begin position="149"/>
        <end position="150"/>
    </location>
    <ligand>
        <name>ATP</name>
        <dbReference type="ChEBI" id="CHEBI:30616"/>
    </ligand>
</feature>
<accession>A0A427XK09</accession>
<comment type="catalytic activity">
    <reaction evidence="11">
        <text>L-threonyl-[protein] + ATP = O-phospho-L-threonyl-[protein] + ADP + H(+)</text>
        <dbReference type="Rhea" id="RHEA:46608"/>
        <dbReference type="Rhea" id="RHEA-COMP:11060"/>
        <dbReference type="Rhea" id="RHEA-COMP:11605"/>
        <dbReference type="ChEBI" id="CHEBI:15378"/>
        <dbReference type="ChEBI" id="CHEBI:30013"/>
        <dbReference type="ChEBI" id="CHEBI:30616"/>
        <dbReference type="ChEBI" id="CHEBI:61977"/>
        <dbReference type="ChEBI" id="CHEBI:456216"/>
        <dbReference type="EC" id="2.7.11.1"/>
    </reaction>
</comment>
<evidence type="ECO:0000256" key="5">
    <source>
        <dbReference type="ARBA" id="ARBA00022840"/>
    </source>
</evidence>
<dbReference type="SUPFAM" id="SSF56112">
    <property type="entry name" value="Protein kinase-like (PK-like)"/>
    <property type="match status" value="1"/>
</dbReference>
<dbReference type="GO" id="GO:0005524">
    <property type="term" value="F:ATP binding"/>
    <property type="evidence" value="ECO:0007669"/>
    <property type="project" value="UniProtKB-UniRule"/>
</dbReference>
<dbReference type="InterPro" id="IPR008271">
    <property type="entry name" value="Ser/Thr_kinase_AS"/>
</dbReference>
<evidence type="ECO:0000256" key="9">
    <source>
        <dbReference type="PROSITE-ProRule" id="PRU10141"/>
    </source>
</evidence>
<reference evidence="14 15" key="1">
    <citation type="submission" date="2018-11" db="EMBL/GenBank/DDBJ databases">
        <title>Genome sequence of Apiotrichum porosum DSM 27194.</title>
        <authorList>
            <person name="Aliyu H."/>
            <person name="Gorte O."/>
            <person name="Ochsenreither K."/>
        </authorList>
    </citation>
    <scope>NUCLEOTIDE SEQUENCE [LARGE SCALE GENOMIC DNA]</scope>
    <source>
        <strain evidence="14 15">DSM 27194</strain>
    </source>
</reference>
<evidence type="ECO:0000313" key="14">
    <source>
        <dbReference type="EMBL" id="RSH79176.1"/>
    </source>
</evidence>
<sequence>METQGIEALEPGHSRSLRDFEIGRPLGKGHFGRVYLARLKTASSFIVALKCLDRAAVEKNPNVERQVRREIEIMMNLRHPNIVRLYDYFADEKNLYLMLEFAGKGELFKQLAKLGRFSERRSAKYTRQVSYGLAYLHSKNVIHRDLKPENLLIGLNGELKIADFGWSVYSPEESQRTMCGTLSYVSPEMVLGQPHGKAIDIWALGVLAYEMVVGEEPFAADTRTGPRHFVTPVAQSFITSVSRAFGGCPVAHYSAAPSRTDRAAGLEDTTVDPSSQYPGHAHIASRQPDEAIAAS</sequence>
<feature type="region of interest" description="Disordered" evidence="12">
    <location>
        <begin position="259"/>
        <end position="295"/>
    </location>
</feature>
<feature type="binding site" evidence="7 9">
    <location>
        <position position="50"/>
    </location>
    <ligand>
        <name>ATP</name>
        <dbReference type="ChEBI" id="CHEBI:30616"/>
    </ligand>
</feature>
<dbReference type="OrthoDB" id="377346at2759"/>
<evidence type="ECO:0000256" key="10">
    <source>
        <dbReference type="RuleBase" id="RU000304"/>
    </source>
</evidence>
<name>A0A427XK09_9TREE</name>
<evidence type="ECO:0000256" key="2">
    <source>
        <dbReference type="ARBA" id="ARBA00022679"/>
    </source>
</evidence>
<keyword evidence="1 10" id="KW-0723">Serine/threonine-protein kinase</keyword>
<evidence type="ECO:0000256" key="4">
    <source>
        <dbReference type="ARBA" id="ARBA00022777"/>
    </source>
</evidence>
<evidence type="ECO:0000256" key="7">
    <source>
        <dbReference type="PIRSR" id="PIRSR630616-2"/>
    </source>
</evidence>
<dbReference type="EC" id="2.7.11.1" evidence="11"/>
<keyword evidence="5 7" id="KW-0067">ATP-binding</keyword>
<organism evidence="14 15">
    <name type="scientific">Apiotrichum porosum</name>
    <dbReference type="NCBI Taxonomy" id="105984"/>
    <lineage>
        <taxon>Eukaryota</taxon>
        <taxon>Fungi</taxon>
        <taxon>Dikarya</taxon>
        <taxon>Basidiomycota</taxon>
        <taxon>Agaricomycotina</taxon>
        <taxon>Tremellomycetes</taxon>
        <taxon>Trichosporonales</taxon>
        <taxon>Trichosporonaceae</taxon>
        <taxon>Apiotrichum</taxon>
    </lineage>
</organism>
<evidence type="ECO:0000256" key="3">
    <source>
        <dbReference type="ARBA" id="ARBA00022741"/>
    </source>
</evidence>
<dbReference type="Pfam" id="PF00069">
    <property type="entry name" value="Pkinase"/>
    <property type="match status" value="1"/>
</dbReference>
<proteinExistence type="inferred from homology"/>
<dbReference type="STRING" id="105984.A0A427XK09"/>
<evidence type="ECO:0000259" key="13">
    <source>
        <dbReference type="PROSITE" id="PS50011"/>
    </source>
</evidence>
<dbReference type="PROSITE" id="PS00107">
    <property type="entry name" value="PROTEIN_KINASE_ATP"/>
    <property type="match status" value="1"/>
</dbReference>
<dbReference type="InterPro" id="IPR017441">
    <property type="entry name" value="Protein_kinase_ATP_BS"/>
</dbReference>
<dbReference type="FunFam" id="3.30.200.20:FF:000042">
    <property type="entry name" value="Aurora kinase A"/>
    <property type="match status" value="1"/>
</dbReference>
<gene>
    <name evidence="14" type="primary">IPL1_2</name>
    <name evidence="14" type="ORF">EHS24_001215</name>
</gene>
<dbReference type="Gene3D" id="1.10.510.10">
    <property type="entry name" value="Transferase(Phosphotransferase) domain 1"/>
    <property type="match status" value="1"/>
</dbReference>
<feature type="binding site" evidence="7">
    <location>
        <begin position="100"/>
        <end position="102"/>
    </location>
    <ligand>
        <name>ATP</name>
        <dbReference type="ChEBI" id="CHEBI:30616"/>
    </ligand>
</feature>
<dbReference type="PROSITE" id="PS50011">
    <property type="entry name" value="PROTEIN_KINASE_DOM"/>
    <property type="match status" value="1"/>
</dbReference>
<dbReference type="PROSITE" id="PS00108">
    <property type="entry name" value="PROTEIN_KINASE_ST"/>
    <property type="match status" value="1"/>
</dbReference>
<evidence type="ECO:0000256" key="8">
    <source>
        <dbReference type="PIRSR" id="PIRSR630616-3"/>
    </source>
</evidence>
<evidence type="ECO:0000256" key="12">
    <source>
        <dbReference type="SAM" id="MobiDB-lite"/>
    </source>
</evidence>
<keyword evidence="3 7" id="KW-0547">Nucleotide-binding</keyword>
<dbReference type="PANTHER" id="PTHR24350">
    <property type="entry name" value="SERINE/THREONINE-PROTEIN KINASE IAL-RELATED"/>
    <property type="match status" value="1"/>
</dbReference>
<evidence type="ECO:0000256" key="11">
    <source>
        <dbReference type="RuleBase" id="RU367134"/>
    </source>
</evidence>
<dbReference type="EMBL" id="RSCE01000010">
    <property type="protein sequence ID" value="RSH79176.1"/>
    <property type="molecule type" value="Genomic_DNA"/>
</dbReference>
<evidence type="ECO:0000256" key="6">
    <source>
        <dbReference type="PIRSR" id="PIRSR630616-1"/>
    </source>
</evidence>
<evidence type="ECO:0000256" key="1">
    <source>
        <dbReference type="ARBA" id="ARBA00022527"/>
    </source>
</evidence>
<feature type="domain" description="Protein kinase" evidence="13">
    <location>
        <begin position="20"/>
        <end position="295"/>
    </location>
</feature>
<dbReference type="RefSeq" id="XP_028474323.1">
    <property type="nucleotide sequence ID" value="XM_028617016.1"/>
</dbReference>
<feature type="binding site" evidence="7">
    <location>
        <position position="163"/>
    </location>
    <ligand>
        <name>ATP</name>
        <dbReference type="ChEBI" id="CHEBI:30616"/>
    </ligand>
</feature>
<keyword evidence="4 11" id="KW-0418">Kinase</keyword>
<dbReference type="FunFam" id="1.10.510.10:FF:000571">
    <property type="entry name" value="Maternal embryonic leucine zipper kinase"/>
    <property type="match status" value="1"/>
</dbReference>
<dbReference type="CDD" id="cd14007">
    <property type="entry name" value="STKc_Aurora"/>
    <property type="match status" value="1"/>
</dbReference>
<dbReference type="AlphaFoldDB" id="A0A427XK09"/>
<feature type="cross-link" description="Glycyl lysine isopeptide (Lys-Gly) (interchain with G-Cter in SUMO2)" evidence="8">
    <location>
        <position position="147"/>
    </location>
</feature>
<dbReference type="SMART" id="SM00220">
    <property type="entry name" value="S_TKc"/>
    <property type="match status" value="1"/>
</dbReference>
<dbReference type="GO" id="GO:0004674">
    <property type="term" value="F:protein serine/threonine kinase activity"/>
    <property type="evidence" value="ECO:0007669"/>
    <property type="project" value="UniProtKB-KW"/>
</dbReference>
<comment type="similarity">
    <text evidence="11">Belongs to the protein kinase superfamily. Ser/Thr protein kinase family. Aurora subfamily.</text>
</comment>
<keyword evidence="2 11" id="KW-0808">Transferase</keyword>
<feature type="active site" description="Proton acceptor" evidence="6">
    <location>
        <position position="145"/>
    </location>
</feature>
<keyword evidence="15" id="KW-1185">Reference proteome</keyword>
<dbReference type="InterPro" id="IPR000719">
    <property type="entry name" value="Prot_kinase_dom"/>
</dbReference>
<dbReference type="InterPro" id="IPR030616">
    <property type="entry name" value="Aur-like"/>
</dbReference>
<comment type="catalytic activity">
    <reaction evidence="11">
        <text>L-seryl-[protein] + ATP = O-phospho-L-seryl-[protein] + ADP + H(+)</text>
        <dbReference type="Rhea" id="RHEA:17989"/>
        <dbReference type="Rhea" id="RHEA-COMP:9863"/>
        <dbReference type="Rhea" id="RHEA-COMP:11604"/>
        <dbReference type="ChEBI" id="CHEBI:15378"/>
        <dbReference type="ChEBI" id="CHEBI:29999"/>
        <dbReference type="ChEBI" id="CHEBI:30616"/>
        <dbReference type="ChEBI" id="CHEBI:83421"/>
        <dbReference type="ChEBI" id="CHEBI:456216"/>
        <dbReference type="EC" id="2.7.11.1"/>
    </reaction>
</comment>
<dbReference type="GeneID" id="39585758"/>
<evidence type="ECO:0000313" key="15">
    <source>
        <dbReference type="Proteomes" id="UP000279236"/>
    </source>
</evidence>
<dbReference type="InterPro" id="IPR011009">
    <property type="entry name" value="Kinase-like_dom_sf"/>
</dbReference>